<sequence>MESVDFASPQSPIIANVNDIISKFRSNKNRND</sequence>
<reference evidence="2" key="1">
    <citation type="submission" date="2013-09" db="EMBL/GenBank/DDBJ databases">
        <title>Corchorus olitorius genome sequencing.</title>
        <authorList>
            <person name="Alam M."/>
            <person name="Haque M.S."/>
            <person name="Islam M.S."/>
            <person name="Emdad E.M."/>
            <person name="Islam M.M."/>
            <person name="Ahmed B."/>
            <person name="Halim A."/>
            <person name="Hossen Q.M.M."/>
            <person name="Hossain M.Z."/>
            <person name="Ahmed R."/>
            <person name="Khan M.M."/>
            <person name="Islam R."/>
            <person name="Rashid M.M."/>
            <person name="Khan S.A."/>
            <person name="Rahman M.S."/>
            <person name="Alam M."/>
            <person name="Yahiya A.S."/>
            <person name="Khan M.S."/>
            <person name="Azam M.S."/>
            <person name="Haque T."/>
            <person name="Lashkar M.Z.H."/>
            <person name="Akhand A.I."/>
            <person name="Morshed G."/>
            <person name="Roy S."/>
            <person name="Uddin K.S."/>
            <person name="Rabeya T."/>
            <person name="Hossain A.S."/>
            <person name="Chowdhury A."/>
            <person name="Snigdha A.R."/>
            <person name="Mortoza M.S."/>
            <person name="Matin S.A."/>
            <person name="Hoque S.M.E."/>
            <person name="Islam M.K."/>
            <person name="Roy D.K."/>
            <person name="Haider R."/>
            <person name="Moosa M.M."/>
            <person name="Elias S.M."/>
            <person name="Hasan A.M."/>
            <person name="Jahan S."/>
            <person name="Shafiuddin M."/>
            <person name="Mahmood N."/>
            <person name="Shommy N.S."/>
        </authorList>
    </citation>
    <scope>NUCLEOTIDE SEQUENCE [LARGE SCALE GENOMIC DNA]</scope>
    <source>
        <strain evidence="2">cv. O-4</strain>
    </source>
</reference>
<protein>
    <submittedName>
        <fullName evidence="1">Uncharacterized protein</fullName>
    </submittedName>
</protein>
<organism evidence="1 2">
    <name type="scientific">Corchorus olitorius</name>
    <dbReference type="NCBI Taxonomy" id="93759"/>
    <lineage>
        <taxon>Eukaryota</taxon>
        <taxon>Viridiplantae</taxon>
        <taxon>Streptophyta</taxon>
        <taxon>Embryophyta</taxon>
        <taxon>Tracheophyta</taxon>
        <taxon>Spermatophyta</taxon>
        <taxon>Magnoliopsida</taxon>
        <taxon>eudicotyledons</taxon>
        <taxon>Gunneridae</taxon>
        <taxon>Pentapetalae</taxon>
        <taxon>rosids</taxon>
        <taxon>malvids</taxon>
        <taxon>Malvales</taxon>
        <taxon>Malvaceae</taxon>
        <taxon>Grewioideae</taxon>
        <taxon>Apeibeae</taxon>
        <taxon>Corchorus</taxon>
    </lineage>
</organism>
<dbReference type="AlphaFoldDB" id="A0A1R3GB81"/>
<evidence type="ECO:0000313" key="2">
    <source>
        <dbReference type="Proteomes" id="UP000187203"/>
    </source>
</evidence>
<evidence type="ECO:0000313" key="1">
    <source>
        <dbReference type="EMBL" id="OMO55348.1"/>
    </source>
</evidence>
<accession>A0A1R3GB81</accession>
<keyword evidence="2" id="KW-1185">Reference proteome</keyword>
<name>A0A1R3GB81_9ROSI</name>
<dbReference type="EMBL" id="AWUE01022984">
    <property type="protein sequence ID" value="OMO55348.1"/>
    <property type="molecule type" value="Genomic_DNA"/>
</dbReference>
<comment type="caution">
    <text evidence="1">The sequence shown here is derived from an EMBL/GenBank/DDBJ whole genome shotgun (WGS) entry which is preliminary data.</text>
</comment>
<gene>
    <name evidence="1" type="ORF">COLO4_36036</name>
</gene>
<proteinExistence type="predicted"/>
<dbReference type="Proteomes" id="UP000187203">
    <property type="component" value="Unassembled WGS sequence"/>
</dbReference>